<evidence type="ECO:0000313" key="3">
    <source>
        <dbReference type="Proteomes" id="UP001157126"/>
    </source>
</evidence>
<evidence type="ECO:0000313" key="1">
    <source>
        <dbReference type="EMBL" id="GMA42404.1"/>
    </source>
</evidence>
<gene>
    <name evidence="1" type="ORF">GCM10025883_44490</name>
    <name evidence="2" type="ORF">GCM10025883_45240</name>
</gene>
<dbReference type="InterPro" id="IPR027417">
    <property type="entry name" value="P-loop_NTPase"/>
</dbReference>
<reference evidence="1" key="1">
    <citation type="journal article" date="2014" name="Int. J. Syst. Evol. Microbiol.">
        <title>Complete genome of a new Firmicutes species belonging to the dominant human colonic microbiota ('Ruminococcus bicirculans') reveals two chromosomes and a selective capacity to utilize plant glucans.</title>
        <authorList>
            <consortium name="NISC Comparative Sequencing Program"/>
            <person name="Wegmann U."/>
            <person name="Louis P."/>
            <person name="Goesmann A."/>
            <person name="Henrissat B."/>
            <person name="Duncan S.H."/>
            <person name="Flint H.J."/>
        </authorList>
    </citation>
    <scope>NUCLEOTIDE SEQUENCE</scope>
    <source>
        <strain evidence="1">NBRC 113072</strain>
    </source>
</reference>
<dbReference type="EMBL" id="BSUO01000002">
    <property type="protein sequence ID" value="GMA42479.1"/>
    <property type="molecule type" value="Genomic_DNA"/>
</dbReference>
<reference evidence="3" key="2">
    <citation type="journal article" date="2019" name="Int. J. Syst. Evol. Microbiol.">
        <title>The Global Catalogue of Microorganisms (GCM) 10K type strain sequencing project: providing services to taxonomists for standard genome sequencing and annotation.</title>
        <authorList>
            <consortium name="The Broad Institute Genomics Platform"/>
            <consortium name="The Broad Institute Genome Sequencing Center for Infectious Disease"/>
            <person name="Wu L."/>
            <person name="Ma J."/>
        </authorList>
    </citation>
    <scope>NUCLEOTIDE SEQUENCE [LARGE SCALE GENOMIC DNA]</scope>
    <source>
        <strain evidence="3">NBRC 113072</strain>
    </source>
</reference>
<evidence type="ECO:0008006" key="4">
    <source>
        <dbReference type="Google" id="ProtNLM"/>
    </source>
</evidence>
<dbReference type="SUPFAM" id="SSF52540">
    <property type="entry name" value="P-loop containing nucleoside triphosphate hydrolases"/>
    <property type="match status" value="1"/>
</dbReference>
<evidence type="ECO:0000313" key="2">
    <source>
        <dbReference type="EMBL" id="GMA42479.1"/>
    </source>
</evidence>
<proteinExistence type="predicted"/>
<dbReference type="Pfam" id="PF12846">
    <property type="entry name" value="AAA_10"/>
    <property type="match status" value="1"/>
</dbReference>
<comment type="caution">
    <text evidence="1">The sequence shown here is derived from an EMBL/GenBank/DDBJ whole genome shotgun (WGS) entry which is preliminary data.</text>
</comment>
<name>A0ABQ6J096_9MICO</name>
<dbReference type="Proteomes" id="UP001157126">
    <property type="component" value="Unassembled WGS sequence"/>
</dbReference>
<protein>
    <recommendedName>
        <fullName evidence="4">AAA domain-containing protein</fullName>
    </recommendedName>
</protein>
<sequence length="878" mass="95017">MGTFGSLFGRRTAAAPPQYRAIAPGVVVTDDAVWGVYSLRSTNSDVKGESSLDREHDDALSAFRVLTGREAHLKVVWGRISGDTYLAGLDLPAVDVPGRPRVREWAETRADSIDELDLPERQVLLSVKLLSRKGYRGSGRSLGLTAGTVSSAEMAEALSLSVQLGRQLAHTLWRAQAASTETIAWSISREMHRGAEIPASDQLKGAQLARLVSGRAEPMPDHLRIVDARGEVVSFVRVLALTDFPEVMVTPGQEWIACLNGLTTVPLMLEGWEEPAPVHVLADVSIRISVLRGQQAVSKVGSVRVLAKEQRIEAGKSSAGEPSDHVLTAEDETAQMEMALQRHHVQLDEDHPRIIISASSIEELEAKSAAVVACYDAIGITAWVAEDEQRDLWLEQLIGDRVRVPDLGHHRDTHALAQSWFWAGSQVGSADPSVPAIGFTTGLTATLVRFLCTEATAAADAPLTLLTGRTRRGKTVAMMLAALDACLAPQNQALEPYVFLPDVKGDGKGLVDAARRFDVPGRVISVLEAHAGALDAFVATEPDFAPDAAAGQLALLLPHRIAADHEDVIQQAVAGEVEAHPDDPRSWRVVASILERGKQDPRWDRVGKTLDAVTRSGYGRLIAGRPSGEGVELSREAGITVLDLPLPQLPEAGKPATDWTAPQRAQVAALRGMLAWCSMMAASIRERRRVKVLAIPEAHVLLATSDGRAWLEQMCRMAAFMGVSLLADSQDVEGIADVPGIVEGLSSTFAFAQRTQRQQQELVRLMRLDSDSDAPHVIATLDRDESDLDGNSKRGVRRGHCLAQDRWGDVATMQWVLPSAEVLALLDTSGAAAAERDERYRASMQDMTEEHTVDSDVLDVASDWEPVPVSAGDFEERP</sequence>
<reference evidence="1" key="3">
    <citation type="submission" date="2023-02" db="EMBL/GenBank/DDBJ databases">
        <authorList>
            <person name="Sun Q."/>
            <person name="Mori K."/>
        </authorList>
    </citation>
    <scope>NUCLEOTIDE SEQUENCE</scope>
    <source>
        <strain evidence="1">NBRC 113072</strain>
    </source>
</reference>
<organism evidence="1 3">
    <name type="scientific">Mobilicoccus caccae</name>
    <dbReference type="NCBI Taxonomy" id="1859295"/>
    <lineage>
        <taxon>Bacteria</taxon>
        <taxon>Bacillati</taxon>
        <taxon>Actinomycetota</taxon>
        <taxon>Actinomycetes</taxon>
        <taxon>Micrococcales</taxon>
        <taxon>Dermatophilaceae</taxon>
        <taxon>Mobilicoccus</taxon>
    </lineage>
</organism>
<accession>A0ABQ6J096</accession>
<keyword evidence="3" id="KW-1185">Reference proteome</keyword>
<dbReference type="RefSeq" id="WP_284306018.1">
    <property type="nucleotide sequence ID" value="NZ_BSUO01000002.1"/>
</dbReference>
<dbReference type="EMBL" id="BSUO01000002">
    <property type="protein sequence ID" value="GMA42404.1"/>
    <property type="molecule type" value="Genomic_DNA"/>
</dbReference>